<proteinExistence type="inferred from homology"/>
<dbReference type="Pfam" id="PF12704">
    <property type="entry name" value="MacB_PCD"/>
    <property type="match status" value="1"/>
</dbReference>
<evidence type="ECO:0000256" key="3">
    <source>
        <dbReference type="ARBA" id="ARBA00022692"/>
    </source>
</evidence>
<evidence type="ECO:0000259" key="8">
    <source>
        <dbReference type="Pfam" id="PF02687"/>
    </source>
</evidence>
<feature type="domain" description="ABC3 transporter permease C-terminal" evidence="8">
    <location>
        <begin position="276"/>
        <end position="388"/>
    </location>
</feature>
<dbReference type="GO" id="GO:0005886">
    <property type="term" value="C:plasma membrane"/>
    <property type="evidence" value="ECO:0007669"/>
    <property type="project" value="UniProtKB-SubCell"/>
</dbReference>
<sequence length="395" mass="42288">MDKDRQSATLHWVWRDALDSLRLLGRRAWLALLGIAVGCAAIIALINIGHNAAVESINAFKGLGTNTLVASFRPGPENLATAPMTLNGPALTATLPEIQHAAPLTLYSSHPHHAGTSMDAAIVGTSPELLPILELQVTQGRFLSDFDRESTYAVVGSRVAQDLGLMPGNWLQIAGYLFEVIGIIASQPRNPLLPVTPDDSVFVPIEGMRRLLSAPQIGNIVARVHDSAPLARVADDMTTYLERTFENREVDVQIPKLLIEGIAHQASTFTYLLAGMGGISLLVGGVGVMNVMFMNVIERRREIGVRLALGARARDIRNLFLFEAIVLSVTGALLGAALGLGAAYAFVRFSGWAFNLSVLSLPLGILCSLGVGLFFGLYPALTASRLPPVSALRDD</sequence>
<feature type="transmembrane region" description="Helical" evidence="7">
    <location>
        <begin position="28"/>
        <end position="48"/>
    </location>
</feature>
<evidence type="ECO:0000256" key="2">
    <source>
        <dbReference type="ARBA" id="ARBA00022475"/>
    </source>
</evidence>
<protein>
    <submittedName>
        <fullName evidence="10">Putative ABC transport system permease protein</fullName>
    </submittedName>
</protein>
<gene>
    <name evidence="10" type="ORF">C8E00_104197</name>
</gene>
<dbReference type="Proteomes" id="UP000295380">
    <property type="component" value="Unassembled WGS sequence"/>
</dbReference>
<dbReference type="OrthoDB" id="9802264at2"/>
<keyword evidence="11" id="KW-1185">Reference proteome</keyword>
<evidence type="ECO:0000256" key="1">
    <source>
        <dbReference type="ARBA" id="ARBA00004651"/>
    </source>
</evidence>
<evidence type="ECO:0000256" key="6">
    <source>
        <dbReference type="ARBA" id="ARBA00038076"/>
    </source>
</evidence>
<dbReference type="InterPro" id="IPR025857">
    <property type="entry name" value="MacB_PCD"/>
</dbReference>
<feature type="domain" description="MacB-like periplasmic core" evidence="9">
    <location>
        <begin position="29"/>
        <end position="239"/>
    </location>
</feature>
<reference evidence="10 11" key="1">
    <citation type="submission" date="2019-03" db="EMBL/GenBank/DDBJ databases">
        <title>Genomic Encyclopedia of Type Strains, Phase IV (KMG-IV): sequencing the most valuable type-strain genomes for metagenomic binning, comparative biology and taxonomic classification.</title>
        <authorList>
            <person name="Goeker M."/>
        </authorList>
    </citation>
    <scope>NUCLEOTIDE SEQUENCE [LARGE SCALE GENOMIC DNA]</scope>
    <source>
        <strain evidence="10 11">DSM 6770</strain>
    </source>
</reference>
<organism evidence="10 11">
    <name type="scientific">Chromohalobacter marismortui</name>
    <dbReference type="NCBI Taxonomy" id="42055"/>
    <lineage>
        <taxon>Bacteria</taxon>
        <taxon>Pseudomonadati</taxon>
        <taxon>Pseudomonadota</taxon>
        <taxon>Gammaproteobacteria</taxon>
        <taxon>Oceanospirillales</taxon>
        <taxon>Halomonadaceae</taxon>
        <taxon>Chromohalobacter</taxon>
    </lineage>
</organism>
<keyword evidence="5 7" id="KW-0472">Membrane</keyword>
<evidence type="ECO:0000256" key="4">
    <source>
        <dbReference type="ARBA" id="ARBA00022989"/>
    </source>
</evidence>
<accession>A0A4R7NMV3</accession>
<dbReference type="AlphaFoldDB" id="A0A4R7NMV3"/>
<feature type="transmembrane region" description="Helical" evidence="7">
    <location>
        <begin position="352"/>
        <end position="378"/>
    </location>
</feature>
<evidence type="ECO:0000313" key="10">
    <source>
        <dbReference type="EMBL" id="TDU22017.1"/>
    </source>
</evidence>
<dbReference type="GO" id="GO:0022857">
    <property type="term" value="F:transmembrane transporter activity"/>
    <property type="evidence" value="ECO:0007669"/>
    <property type="project" value="TreeGrafter"/>
</dbReference>
<feature type="transmembrane region" description="Helical" evidence="7">
    <location>
        <begin position="318"/>
        <end position="346"/>
    </location>
</feature>
<comment type="similarity">
    <text evidence="6">Belongs to the ABC-4 integral membrane protein family.</text>
</comment>
<evidence type="ECO:0000256" key="7">
    <source>
        <dbReference type="SAM" id="Phobius"/>
    </source>
</evidence>
<dbReference type="RefSeq" id="WP_133697418.1">
    <property type="nucleotide sequence ID" value="NZ_SOBR01000004.1"/>
</dbReference>
<name>A0A4R7NMV3_9GAMM</name>
<dbReference type="Pfam" id="PF02687">
    <property type="entry name" value="FtsX"/>
    <property type="match status" value="1"/>
</dbReference>
<comment type="subcellular location">
    <subcellularLocation>
        <location evidence="1">Cell membrane</location>
        <topology evidence="1">Multi-pass membrane protein</topology>
    </subcellularLocation>
</comment>
<keyword evidence="3 7" id="KW-0812">Transmembrane</keyword>
<evidence type="ECO:0000259" key="9">
    <source>
        <dbReference type="Pfam" id="PF12704"/>
    </source>
</evidence>
<comment type="caution">
    <text evidence="10">The sequence shown here is derived from an EMBL/GenBank/DDBJ whole genome shotgun (WGS) entry which is preliminary data.</text>
</comment>
<evidence type="ECO:0000313" key="11">
    <source>
        <dbReference type="Proteomes" id="UP000295380"/>
    </source>
</evidence>
<keyword evidence="2" id="KW-1003">Cell membrane</keyword>
<keyword evidence="4 7" id="KW-1133">Transmembrane helix</keyword>
<dbReference type="EMBL" id="SOBR01000004">
    <property type="protein sequence ID" value="TDU22017.1"/>
    <property type="molecule type" value="Genomic_DNA"/>
</dbReference>
<dbReference type="PANTHER" id="PTHR30572:SF4">
    <property type="entry name" value="ABC TRANSPORTER PERMEASE YTRF"/>
    <property type="match status" value="1"/>
</dbReference>
<evidence type="ECO:0000256" key="5">
    <source>
        <dbReference type="ARBA" id="ARBA00023136"/>
    </source>
</evidence>
<dbReference type="InterPro" id="IPR003838">
    <property type="entry name" value="ABC3_permease_C"/>
</dbReference>
<dbReference type="PANTHER" id="PTHR30572">
    <property type="entry name" value="MEMBRANE COMPONENT OF TRANSPORTER-RELATED"/>
    <property type="match status" value="1"/>
</dbReference>
<dbReference type="InterPro" id="IPR050250">
    <property type="entry name" value="Macrolide_Exporter_MacB"/>
</dbReference>
<feature type="transmembrane region" description="Helical" evidence="7">
    <location>
        <begin position="271"/>
        <end position="297"/>
    </location>
</feature>